<protein>
    <submittedName>
        <fullName evidence="3">DUF4136 domain-containing protein</fullName>
    </submittedName>
</protein>
<dbReference type="EMBL" id="JAJHPV010000013">
    <property type="protein sequence ID" value="MCC6071088.1"/>
    <property type="molecule type" value="Genomic_DNA"/>
</dbReference>
<feature type="domain" description="DUF4136" evidence="2">
    <location>
        <begin position="27"/>
        <end position="201"/>
    </location>
</feature>
<feature type="signal peptide" evidence="1">
    <location>
        <begin position="1"/>
        <end position="22"/>
    </location>
</feature>
<dbReference type="InterPro" id="IPR025411">
    <property type="entry name" value="DUF4136"/>
</dbReference>
<accession>A0ABS8ITD1</accession>
<keyword evidence="4" id="KW-1185">Reference proteome</keyword>
<evidence type="ECO:0000256" key="1">
    <source>
        <dbReference type="SAM" id="SignalP"/>
    </source>
</evidence>
<gene>
    <name evidence="3" type="ORF">LMJ30_08975</name>
</gene>
<comment type="caution">
    <text evidence="3">The sequence shown here is derived from an EMBL/GenBank/DDBJ whole genome shotgun (WGS) entry which is preliminary data.</text>
</comment>
<sequence>MKRLMIAATAALTLLLTGCATTIRSNVTTFHQWPDQLPDKTYVFEAPPVQDDTLEWRNYQNMVRGELTRLGFQDAGATGTPTLAVSMRFMTTDIPVRVIEPVFSHFDHYWMPRTAFMRPYRRGYGYWRGWYSPFYDPFWYGTPSYQETIVHHYRRELQVGIKSIKDGKRLFDVTVHNLSRNMSTPDIMPALVQSAFAEFPGVSGVARTVELKREPK</sequence>
<evidence type="ECO:0000313" key="4">
    <source>
        <dbReference type="Proteomes" id="UP001198701"/>
    </source>
</evidence>
<evidence type="ECO:0000259" key="2">
    <source>
        <dbReference type="Pfam" id="PF13590"/>
    </source>
</evidence>
<feature type="chain" id="PRO_5046899072" evidence="1">
    <location>
        <begin position="23"/>
        <end position="216"/>
    </location>
</feature>
<keyword evidence="1" id="KW-0732">Signal</keyword>
<dbReference type="PROSITE" id="PS51257">
    <property type="entry name" value="PROKAR_LIPOPROTEIN"/>
    <property type="match status" value="1"/>
</dbReference>
<reference evidence="3 4" key="1">
    <citation type="submission" date="2021-11" db="EMBL/GenBank/DDBJ databases">
        <authorList>
            <person name="Huq M.A."/>
        </authorList>
    </citation>
    <scope>NUCLEOTIDE SEQUENCE [LARGE SCALE GENOMIC DNA]</scope>
    <source>
        <strain evidence="3 4">MAHUQ-52</strain>
    </source>
</reference>
<name>A0ABS8ITD1_9BURK</name>
<dbReference type="RefSeq" id="WP_229432015.1">
    <property type="nucleotide sequence ID" value="NZ_JAJHPV010000013.1"/>
</dbReference>
<evidence type="ECO:0000313" key="3">
    <source>
        <dbReference type="EMBL" id="MCC6071088.1"/>
    </source>
</evidence>
<dbReference type="Proteomes" id="UP001198701">
    <property type="component" value="Unassembled WGS sequence"/>
</dbReference>
<dbReference type="Pfam" id="PF13590">
    <property type="entry name" value="DUF4136"/>
    <property type="match status" value="1"/>
</dbReference>
<organism evidence="3 4">
    <name type="scientific">Massilia agrisoli</name>
    <dbReference type="NCBI Taxonomy" id="2892444"/>
    <lineage>
        <taxon>Bacteria</taxon>
        <taxon>Pseudomonadati</taxon>
        <taxon>Pseudomonadota</taxon>
        <taxon>Betaproteobacteria</taxon>
        <taxon>Burkholderiales</taxon>
        <taxon>Oxalobacteraceae</taxon>
        <taxon>Telluria group</taxon>
        <taxon>Massilia</taxon>
    </lineage>
</organism>
<proteinExistence type="predicted"/>